<protein>
    <submittedName>
        <fullName evidence="1">Putative nucleoprotein</fullName>
    </submittedName>
</protein>
<sequence length="432" mass="47631">MAQQQQRGAFQAPGELVPEGQAADLSLVGHACYRRVLQNAFDARTLLDGLFARNAGQYLPVTSHRSYLSYLAVLCAGDVHNFRHIQSSDHLHAVDALVVANALAGFLEHLLPQEAELRAKKALLLFLKHWVGTGKTTFVRLTDTEYDELRGPNGTWRNLAFLPATRAELRNLDVGSVVATAAYNLEAYQVIMAQLMTLEAPRTIQTPPRVFATFFISMAKRGTITVDKLNRVTEELNDTLGITLDLDTASIRLTYKTIGSRVPDEKIKELFPHLSRMVSDISLRMKITLDQAVGTGLTALTTIKRARSKFPTFPWGRAARLLATDFQNAAAAAREVGDDSYYGFRRELGVVKGTLYRSLSWLCKELLVRYGGPEHAPLARYQGWNNNPEHKAVLQQMVEEFQPGAIAPNEVNQAAVDSLVAALESASGLAAS</sequence>
<organism evidence="1 2">
    <name type="scientific">Changping Tick Virus 3</name>
    <dbReference type="NCBI Taxonomy" id="1608045"/>
    <lineage>
        <taxon>Viruses</taxon>
        <taxon>Riboviria</taxon>
        <taxon>Orthornavirae</taxon>
        <taxon>Negarnaviricota</taxon>
        <taxon>Haploviricotina</taxon>
        <taxon>Monjiviricetes</taxon>
        <taxon>Jingchuvirales</taxon>
        <taxon>Chuviridae</taxon>
        <taxon>Mivirus</taxon>
        <taxon>Mivirus dermacentoris</taxon>
    </lineage>
</organism>
<dbReference type="KEGG" id="vg:26131632"/>
<reference evidence="1 2" key="1">
    <citation type="journal article" date="2015" name="Elife">
        <title>Unprecedented genomic diversity of RNA viruses in arthropods reveals the ancestry of negative-sense RNA viruses.</title>
        <authorList>
            <person name="Li C.X."/>
            <person name="Shi M."/>
            <person name="Tian J.H."/>
            <person name="Lin X.D."/>
            <person name="Kang Y.J."/>
            <person name="Chen L.J."/>
            <person name="Qin X.C."/>
            <person name="Xu J."/>
            <person name="Holmes E.C."/>
            <person name="Zhang Y.Z."/>
        </authorList>
    </citation>
    <scope>NUCLEOTIDE SEQUENCE [LARGE SCALE GENOMIC DNA]</scope>
    <source>
        <strain evidence="1 2">CP1-3</strain>
    </source>
</reference>
<name>A0A0B5KX77_9VIRU</name>
<evidence type="ECO:0000313" key="1">
    <source>
        <dbReference type="EMBL" id="AJG39048.1"/>
    </source>
</evidence>
<dbReference type="GeneID" id="26131632"/>
<dbReference type="GO" id="GO:0019013">
    <property type="term" value="C:viral nucleocapsid"/>
    <property type="evidence" value="ECO:0007669"/>
    <property type="project" value="UniProtKB-KW"/>
</dbReference>
<dbReference type="RefSeq" id="YP_009177708.1">
    <property type="nucleotide sequence ID" value="NC_028261.1"/>
</dbReference>
<keyword evidence="2" id="KW-1185">Reference proteome</keyword>
<accession>A0A0B5KX77</accession>
<gene>
    <name evidence="1" type="primary">N</name>
</gene>
<dbReference type="EMBL" id="KM817595">
    <property type="protein sequence ID" value="AJG39048.1"/>
    <property type="molecule type" value="Viral_cRNA"/>
</dbReference>
<dbReference type="Proteomes" id="UP000202602">
    <property type="component" value="Segment"/>
</dbReference>
<keyword evidence="1" id="KW-0946">Virion</keyword>
<evidence type="ECO:0000313" key="2">
    <source>
        <dbReference type="Proteomes" id="UP000202602"/>
    </source>
</evidence>
<proteinExistence type="predicted"/>
<keyword evidence="1" id="KW-0543">Viral nucleoprotein</keyword>
<dbReference type="OrthoDB" id="21222at10239"/>